<dbReference type="Pfam" id="PF12729">
    <property type="entry name" value="4HB_MCP_1"/>
    <property type="match status" value="1"/>
</dbReference>
<organism evidence="9 10">
    <name type="scientific">Erwinia persicina</name>
    <dbReference type="NCBI Taxonomy" id="55211"/>
    <lineage>
        <taxon>Bacteria</taxon>
        <taxon>Pseudomonadati</taxon>
        <taxon>Pseudomonadota</taxon>
        <taxon>Gammaproteobacteria</taxon>
        <taxon>Enterobacterales</taxon>
        <taxon>Erwiniaceae</taxon>
        <taxon>Erwinia</taxon>
    </lineage>
</organism>
<evidence type="ECO:0000256" key="2">
    <source>
        <dbReference type="ARBA" id="ARBA00022481"/>
    </source>
</evidence>
<protein>
    <submittedName>
        <fullName evidence="9">Chemotaxis protein</fullName>
    </submittedName>
</protein>
<evidence type="ECO:0000256" key="7">
    <source>
        <dbReference type="SAM" id="Phobius"/>
    </source>
</evidence>
<dbReference type="PROSITE" id="PS50111">
    <property type="entry name" value="CHEMOTAXIS_TRANSDUC_2"/>
    <property type="match status" value="1"/>
</dbReference>
<evidence type="ECO:0000313" key="9">
    <source>
        <dbReference type="EMBL" id="TKJ90327.1"/>
    </source>
</evidence>
<comment type="similarity">
    <text evidence="5">Belongs to the methyl-accepting chemotaxis (MCP) protein family.</text>
</comment>
<dbReference type="InterPro" id="IPR004089">
    <property type="entry name" value="MCPsignal_dom"/>
</dbReference>
<dbReference type="Proteomes" id="UP000306393">
    <property type="component" value="Unassembled WGS sequence"/>
</dbReference>
<keyword evidence="7" id="KW-0472">Membrane</keyword>
<evidence type="ECO:0000256" key="4">
    <source>
        <dbReference type="ARBA" id="ARBA00023224"/>
    </source>
</evidence>
<dbReference type="InterPro" id="IPR004090">
    <property type="entry name" value="Chemotax_Me-accpt_rcpt"/>
</dbReference>
<accession>A0A4V5UA87</accession>
<dbReference type="AlphaFoldDB" id="A0A4V5UA87"/>
<keyword evidence="2" id="KW-0488">Methylation</keyword>
<evidence type="ECO:0000313" key="10">
    <source>
        <dbReference type="Proteomes" id="UP000306393"/>
    </source>
</evidence>
<evidence type="ECO:0000256" key="3">
    <source>
        <dbReference type="ARBA" id="ARBA00022500"/>
    </source>
</evidence>
<feature type="domain" description="Methyl-accepting transducer" evidence="8">
    <location>
        <begin position="333"/>
        <end position="562"/>
    </location>
</feature>
<gene>
    <name evidence="9" type="ORF">EpCFBP13511_10660</name>
</gene>
<dbReference type="InterPro" id="IPR047347">
    <property type="entry name" value="YvaQ-like_sensor"/>
</dbReference>
<dbReference type="GO" id="GO:0006935">
    <property type="term" value="P:chemotaxis"/>
    <property type="evidence" value="ECO:0007669"/>
    <property type="project" value="UniProtKB-KW"/>
</dbReference>
<dbReference type="PANTHER" id="PTHR43531:SF14">
    <property type="entry name" value="METHYL-ACCEPTING CHEMOTAXIS PROTEIN I-RELATED"/>
    <property type="match status" value="1"/>
</dbReference>
<dbReference type="PRINTS" id="PR00260">
    <property type="entry name" value="CHEMTRNSDUCR"/>
</dbReference>
<keyword evidence="7" id="KW-1133">Transmembrane helix</keyword>
<keyword evidence="4 6" id="KW-0807">Transducer</keyword>
<dbReference type="Gene3D" id="1.10.287.950">
    <property type="entry name" value="Methyl-accepting chemotaxis protein"/>
    <property type="match status" value="1"/>
</dbReference>
<comment type="subcellular location">
    <subcellularLocation>
        <location evidence="1">Membrane</location>
    </subcellularLocation>
</comment>
<dbReference type="OrthoDB" id="2489132at2"/>
<proteinExistence type="inferred from homology"/>
<dbReference type="GO" id="GO:0004888">
    <property type="term" value="F:transmembrane signaling receptor activity"/>
    <property type="evidence" value="ECO:0007669"/>
    <property type="project" value="InterPro"/>
</dbReference>
<dbReference type="FunFam" id="1.10.287.950:FF:000001">
    <property type="entry name" value="Methyl-accepting chemotaxis sensory transducer"/>
    <property type="match status" value="1"/>
</dbReference>
<sequence>MKRYRSGMLNDGYASFEQRSREISVACKVLTTDSALHILNCLKKVLLMPIKVFHNLSEPLRMKLSTRLTSGFTAMIILLMLTASAGFYGLNRIHHKLNEIVNVNQYETQFVVTMMATVRDRAIAVRNLALLTNQDDLDKEWTRFVTQSEIYDKNKKLLKEYFNREASTTQTEIGLLALIDKNELAAMPSLTKAAGFGKSNNPQEATRVLLQEARPLQREWLNNLNKLTDFEYQLNSEAEKQAQKTFSDMISLLMLLTGISIVFGGILAFMITRGVLRQLGGEPALVQSVTATIASGDLSQAIELSDKDNSSLMFSLNAMQGRLREIVSNIKHSADSISLASEEIALGNTELSSRTEEQAAALQETAASMEQLTSTVKLNTENAAEATQSARLTSEKTEQGGRAMKNMASMMGNISGSSAKVTEIISVIEGIAFQTNILALNAAVEAARAGEQGRGFAVVAGEVRNLAQRSSVAAREIKQLIDESVGFVSEGAAAATVAGNVIEEIIVSISGVSAVMSEISLASGEQTQGIMQVNVAVSQMESVTQQNASLVEEASAATQALADQARGLREMVQVFTV</sequence>
<keyword evidence="7" id="KW-0812">Transmembrane</keyword>
<evidence type="ECO:0000256" key="5">
    <source>
        <dbReference type="ARBA" id="ARBA00029447"/>
    </source>
</evidence>
<name>A0A4V5UA87_9GAMM</name>
<feature type="transmembrane region" description="Helical" evidence="7">
    <location>
        <begin position="71"/>
        <end position="90"/>
    </location>
</feature>
<evidence type="ECO:0000259" key="8">
    <source>
        <dbReference type="PROSITE" id="PS50111"/>
    </source>
</evidence>
<dbReference type="GO" id="GO:0007165">
    <property type="term" value="P:signal transduction"/>
    <property type="evidence" value="ECO:0007669"/>
    <property type="project" value="UniProtKB-KW"/>
</dbReference>
<dbReference type="Pfam" id="PF00015">
    <property type="entry name" value="MCPsignal"/>
    <property type="match status" value="1"/>
</dbReference>
<dbReference type="CDD" id="cd19411">
    <property type="entry name" value="MCP2201-like_sensor"/>
    <property type="match status" value="1"/>
</dbReference>
<dbReference type="InterPro" id="IPR051310">
    <property type="entry name" value="MCP_chemotaxis"/>
</dbReference>
<feature type="transmembrane region" description="Helical" evidence="7">
    <location>
        <begin position="249"/>
        <end position="271"/>
    </location>
</feature>
<dbReference type="CDD" id="cd11386">
    <property type="entry name" value="MCP_signal"/>
    <property type="match status" value="1"/>
</dbReference>
<dbReference type="SUPFAM" id="SSF58104">
    <property type="entry name" value="Methyl-accepting chemotaxis protein (MCP) signaling domain"/>
    <property type="match status" value="1"/>
</dbReference>
<evidence type="ECO:0000256" key="1">
    <source>
        <dbReference type="ARBA" id="ARBA00004370"/>
    </source>
</evidence>
<reference evidence="9 10" key="1">
    <citation type="journal article" date="2019" name="Sci. Rep.">
        <title>Differences in resource use lead to coexistence of seed-transmitted microbial populations.</title>
        <authorList>
            <person name="Torres-Cortes G."/>
            <person name="Garcia B.J."/>
            <person name="Compant S."/>
            <person name="Rezki S."/>
            <person name="Jones P."/>
            <person name="Preveaux A."/>
            <person name="Briand M."/>
            <person name="Roulet A."/>
            <person name="Bouchez O."/>
            <person name="Jacobson D."/>
            <person name="Barret M."/>
        </authorList>
    </citation>
    <scope>NUCLEOTIDE SEQUENCE [LARGE SCALE GENOMIC DNA]</scope>
    <source>
        <strain evidence="9 10">CFBP13511</strain>
    </source>
</reference>
<dbReference type="GO" id="GO:0005886">
    <property type="term" value="C:plasma membrane"/>
    <property type="evidence" value="ECO:0007669"/>
    <property type="project" value="TreeGrafter"/>
</dbReference>
<dbReference type="EMBL" id="QGAC01000009">
    <property type="protein sequence ID" value="TKJ90327.1"/>
    <property type="molecule type" value="Genomic_DNA"/>
</dbReference>
<dbReference type="PANTHER" id="PTHR43531">
    <property type="entry name" value="PROTEIN ICFG"/>
    <property type="match status" value="1"/>
</dbReference>
<dbReference type="SMART" id="SM00283">
    <property type="entry name" value="MA"/>
    <property type="match status" value="1"/>
</dbReference>
<evidence type="ECO:0000256" key="6">
    <source>
        <dbReference type="PROSITE-ProRule" id="PRU00284"/>
    </source>
</evidence>
<keyword evidence="3" id="KW-0145">Chemotaxis</keyword>
<comment type="caution">
    <text evidence="9">The sequence shown here is derived from an EMBL/GenBank/DDBJ whole genome shotgun (WGS) entry which is preliminary data.</text>
</comment>
<dbReference type="InterPro" id="IPR024478">
    <property type="entry name" value="HlyB_4HB_MCP"/>
</dbReference>